<comment type="similarity">
    <text evidence="1">Belongs to the site-specific recombinase resolvase family.</text>
</comment>
<dbReference type="InterPro" id="IPR036162">
    <property type="entry name" value="Resolvase-like_N_sf"/>
</dbReference>
<proteinExistence type="inferred from homology"/>
<dbReference type="GO" id="GO:0015074">
    <property type="term" value="P:DNA integration"/>
    <property type="evidence" value="ECO:0007669"/>
    <property type="project" value="UniProtKB-KW"/>
</dbReference>
<keyword evidence="2" id="KW-0229">DNA integration</keyword>
<dbReference type="AlphaFoldDB" id="A0A2N0YX67"/>
<evidence type="ECO:0000313" key="9">
    <source>
        <dbReference type="Proteomes" id="UP000233375"/>
    </source>
</evidence>
<dbReference type="InterPro" id="IPR050639">
    <property type="entry name" value="SSR_resolvase"/>
</dbReference>
<feature type="domain" description="Resolvase/invertase-type recombinase catalytic" evidence="7">
    <location>
        <begin position="4"/>
        <end position="137"/>
    </location>
</feature>
<dbReference type="PROSITE" id="PS51736">
    <property type="entry name" value="RECOMBINASES_3"/>
    <property type="match status" value="1"/>
</dbReference>
<organism evidence="8 9">
    <name type="scientific">Niallia nealsonii</name>
    <dbReference type="NCBI Taxonomy" id="115979"/>
    <lineage>
        <taxon>Bacteria</taxon>
        <taxon>Bacillati</taxon>
        <taxon>Bacillota</taxon>
        <taxon>Bacilli</taxon>
        <taxon>Bacillales</taxon>
        <taxon>Bacillaceae</taxon>
        <taxon>Niallia</taxon>
    </lineage>
</organism>
<evidence type="ECO:0000256" key="1">
    <source>
        <dbReference type="ARBA" id="ARBA00009913"/>
    </source>
</evidence>
<dbReference type="GO" id="GO:0000150">
    <property type="term" value="F:DNA strand exchange activity"/>
    <property type="evidence" value="ECO:0007669"/>
    <property type="project" value="InterPro"/>
</dbReference>
<dbReference type="CDD" id="cd03768">
    <property type="entry name" value="SR_ResInv"/>
    <property type="match status" value="1"/>
</dbReference>
<evidence type="ECO:0000256" key="6">
    <source>
        <dbReference type="PROSITE-ProRule" id="PRU10137"/>
    </source>
</evidence>
<sequence>MTGTKVGYIRVSTIDQNLEQQKELLSKYRIERWYEEKASAKDTNRPKFQEMMDWVREGDTIYIRDFSRLARSTQDLLNITEQLKEKKVELVSDKENIDSRTPHGKLMLTMLAAINEFERANMLERQKEGIAIAKQKGMYKGRKEVQRPSNWDDVYKRWKIREITAKQAMEETGLKRTTFYKLVKEIEEQKPRI</sequence>
<keyword evidence="4" id="KW-0233">DNA recombination</keyword>
<evidence type="ECO:0000259" key="7">
    <source>
        <dbReference type="PROSITE" id="PS51736"/>
    </source>
</evidence>
<keyword evidence="3" id="KW-0238">DNA-binding</keyword>
<name>A0A2N0YX67_9BACI</name>
<evidence type="ECO:0000256" key="5">
    <source>
        <dbReference type="PIRSR" id="PIRSR606118-50"/>
    </source>
</evidence>
<reference evidence="8 9" key="1">
    <citation type="journal article" date="2003" name="Int. J. Syst. Evol. Microbiol.">
        <title>Bacillus nealsonii sp. nov., isolated from a spacecraft-assembly facility, whose spores are gamma-radiation resistant.</title>
        <authorList>
            <person name="Venkateswaran K."/>
            <person name="Kempf M."/>
            <person name="Chen F."/>
            <person name="Satomi M."/>
            <person name="Nicholson W."/>
            <person name="Kern R."/>
        </authorList>
    </citation>
    <scope>NUCLEOTIDE SEQUENCE [LARGE SCALE GENOMIC DNA]</scope>
    <source>
        <strain evidence="8 9">FO-92</strain>
    </source>
</reference>
<dbReference type="EMBL" id="PISE01000059">
    <property type="protein sequence ID" value="PKG21856.1"/>
    <property type="molecule type" value="Genomic_DNA"/>
</dbReference>
<dbReference type="PANTHER" id="PTHR30461:SF26">
    <property type="entry name" value="RESOLVASE HOMOLOG YNEB"/>
    <property type="match status" value="1"/>
</dbReference>
<dbReference type="RefSeq" id="WP_101179015.1">
    <property type="nucleotide sequence ID" value="NZ_PISE01000059.1"/>
</dbReference>
<accession>A0A2N0YX67</accession>
<feature type="active site" description="O-(5'-phospho-DNA)-serine intermediate" evidence="5 6">
    <location>
        <position position="12"/>
    </location>
</feature>
<dbReference type="InterPro" id="IPR006118">
    <property type="entry name" value="Recombinase_CS"/>
</dbReference>
<dbReference type="SUPFAM" id="SSF53041">
    <property type="entry name" value="Resolvase-like"/>
    <property type="match status" value="1"/>
</dbReference>
<dbReference type="OrthoDB" id="9797501at2"/>
<dbReference type="GO" id="GO:0003677">
    <property type="term" value="F:DNA binding"/>
    <property type="evidence" value="ECO:0007669"/>
    <property type="project" value="UniProtKB-KW"/>
</dbReference>
<dbReference type="InterPro" id="IPR006119">
    <property type="entry name" value="Resolv_N"/>
</dbReference>
<evidence type="ECO:0000256" key="4">
    <source>
        <dbReference type="ARBA" id="ARBA00023172"/>
    </source>
</evidence>
<dbReference type="PANTHER" id="PTHR30461">
    <property type="entry name" value="DNA-INVERTASE FROM LAMBDOID PROPHAGE"/>
    <property type="match status" value="1"/>
</dbReference>
<dbReference type="PROSITE" id="PS00397">
    <property type="entry name" value="RECOMBINASES_1"/>
    <property type="match status" value="1"/>
</dbReference>
<dbReference type="Gene3D" id="3.40.50.1390">
    <property type="entry name" value="Resolvase, N-terminal catalytic domain"/>
    <property type="match status" value="1"/>
</dbReference>
<dbReference type="Proteomes" id="UP000233375">
    <property type="component" value="Unassembled WGS sequence"/>
</dbReference>
<evidence type="ECO:0000256" key="3">
    <source>
        <dbReference type="ARBA" id="ARBA00023125"/>
    </source>
</evidence>
<evidence type="ECO:0000256" key="2">
    <source>
        <dbReference type="ARBA" id="ARBA00022908"/>
    </source>
</evidence>
<protein>
    <submittedName>
        <fullName evidence="8">Resolvase</fullName>
    </submittedName>
</protein>
<evidence type="ECO:0000313" key="8">
    <source>
        <dbReference type="EMBL" id="PKG21856.1"/>
    </source>
</evidence>
<dbReference type="Pfam" id="PF00239">
    <property type="entry name" value="Resolvase"/>
    <property type="match status" value="1"/>
</dbReference>
<gene>
    <name evidence="8" type="ORF">CWS01_20255</name>
</gene>
<keyword evidence="9" id="KW-1185">Reference proteome</keyword>
<dbReference type="SMART" id="SM00857">
    <property type="entry name" value="Resolvase"/>
    <property type="match status" value="1"/>
</dbReference>
<comment type="caution">
    <text evidence="8">The sequence shown here is derived from an EMBL/GenBank/DDBJ whole genome shotgun (WGS) entry which is preliminary data.</text>
</comment>